<dbReference type="InterPro" id="IPR014710">
    <property type="entry name" value="RmlC-like_jellyroll"/>
</dbReference>
<evidence type="ECO:0000313" key="2">
    <source>
        <dbReference type="EMBL" id="VAX04089.1"/>
    </source>
</evidence>
<dbReference type="InterPro" id="IPR052044">
    <property type="entry name" value="PKS_Associated_Protein"/>
</dbReference>
<dbReference type="Pfam" id="PF07883">
    <property type="entry name" value="Cupin_2"/>
    <property type="match status" value="1"/>
</dbReference>
<evidence type="ECO:0000259" key="1">
    <source>
        <dbReference type="Pfam" id="PF07883"/>
    </source>
</evidence>
<dbReference type="InterPro" id="IPR011051">
    <property type="entry name" value="RmlC_Cupin_sf"/>
</dbReference>
<accession>A0A3B1ADT6</accession>
<gene>
    <name evidence="2" type="ORF">MNBD_GAMMA20-816</name>
</gene>
<sequence length="129" mass="14254">MNKTCYDDIPSYITRDGSVIRELMHPAAHVALYGNTRQSLAEATVAPGETTVLHRHRESEELYHITAGRGRMHLGDERFEVGVGDTVCIPPGMPHCISNIGDMDLKLLCCCSPAYTHTDTELLCEPLQS</sequence>
<protein>
    <recommendedName>
        <fullName evidence="1">Cupin type-2 domain-containing protein</fullName>
    </recommendedName>
</protein>
<feature type="domain" description="Cupin type-2" evidence="1">
    <location>
        <begin position="43"/>
        <end position="109"/>
    </location>
</feature>
<dbReference type="InterPro" id="IPR013096">
    <property type="entry name" value="Cupin_2"/>
</dbReference>
<name>A0A3B1ADT6_9ZZZZ</name>
<dbReference type="SUPFAM" id="SSF51182">
    <property type="entry name" value="RmlC-like cupins"/>
    <property type="match status" value="1"/>
</dbReference>
<dbReference type="CDD" id="cd02214">
    <property type="entry name" value="cupin_MJ1618"/>
    <property type="match status" value="1"/>
</dbReference>
<organism evidence="2">
    <name type="scientific">hydrothermal vent metagenome</name>
    <dbReference type="NCBI Taxonomy" id="652676"/>
    <lineage>
        <taxon>unclassified sequences</taxon>
        <taxon>metagenomes</taxon>
        <taxon>ecological metagenomes</taxon>
    </lineage>
</organism>
<dbReference type="AlphaFoldDB" id="A0A3B1ADT6"/>
<dbReference type="PANTHER" id="PTHR36114">
    <property type="entry name" value="16.7 KDA PROTEIN IN WHIE LOCUS"/>
    <property type="match status" value="1"/>
</dbReference>
<dbReference type="Gene3D" id="2.60.120.10">
    <property type="entry name" value="Jelly Rolls"/>
    <property type="match status" value="1"/>
</dbReference>
<reference evidence="2" key="1">
    <citation type="submission" date="2018-06" db="EMBL/GenBank/DDBJ databases">
        <authorList>
            <person name="Zhirakovskaya E."/>
        </authorList>
    </citation>
    <scope>NUCLEOTIDE SEQUENCE</scope>
</reference>
<dbReference type="PANTHER" id="PTHR36114:SF4">
    <property type="entry name" value="CUPIN 2 CONSERVED BARREL DOMAIN-CONTAINING PROTEIN"/>
    <property type="match status" value="1"/>
</dbReference>
<dbReference type="EMBL" id="UOFU01000362">
    <property type="protein sequence ID" value="VAX04089.1"/>
    <property type="molecule type" value="Genomic_DNA"/>
</dbReference>
<proteinExistence type="predicted"/>